<protein>
    <submittedName>
        <fullName evidence="2">Uncharacterized protein</fullName>
    </submittedName>
</protein>
<sequence length="65" mass="6686">MKSPNRKSSLVISLVAPTAPARSTGESFSPPNSNASAASTCEAADPIGCTGTRSWRRAGGFASWM</sequence>
<dbReference type="Proteomes" id="UP000006038">
    <property type="component" value="Chromosome 6"/>
</dbReference>
<organism evidence="2">
    <name type="scientific">Oryza brachyantha</name>
    <name type="common">malo sina</name>
    <dbReference type="NCBI Taxonomy" id="4533"/>
    <lineage>
        <taxon>Eukaryota</taxon>
        <taxon>Viridiplantae</taxon>
        <taxon>Streptophyta</taxon>
        <taxon>Embryophyta</taxon>
        <taxon>Tracheophyta</taxon>
        <taxon>Spermatophyta</taxon>
        <taxon>Magnoliopsida</taxon>
        <taxon>Liliopsida</taxon>
        <taxon>Poales</taxon>
        <taxon>Poaceae</taxon>
        <taxon>BOP clade</taxon>
        <taxon>Oryzoideae</taxon>
        <taxon>Oryzeae</taxon>
        <taxon>Oryzinae</taxon>
        <taxon>Oryza</taxon>
    </lineage>
</organism>
<name>J3MGD7_ORYBR</name>
<proteinExistence type="predicted"/>
<accession>J3MGD7</accession>
<evidence type="ECO:0000256" key="1">
    <source>
        <dbReference type="SAM" id="MobiDB-lite"/>
    </source>
</evidence>
<feature type="compositionally biased region" description="Low complexity" evidence="1">
    <location>
        <begin position="29"/>
        <end position="39"/>
    </location>
</feature>
<dbReference type="AlphaFoldDB" id="J3MGD7"/>
<keyword evidence="3" id="KW-1185">Reference proteome</keyword>
<evidence type="ECO:0000313" key="3">
    <source>
        <dbReference type="Proteomes" id="UP000006038"/>
    </source>
</evidence>
<reference evidence="2" key="1">
    <citation type="journal article" date="2013" name="Nat. Commun.">
        <title>Whole-genome sequencing of Oryza brachyantha reveals mechanisms underlying Oryza genome evolution.</title>
        <authorList>
            <person name="Chen J."/>
            <person name="Huang Q."/>
            <person name="Gao D."/>
            <person name="Wang J."/>
            <person name="Lang Y."/>
            <person name="Liu T."/>
            <person name="Li B."/>
            <person name="Bai Z."/>
            <person name="Luis Goicoechea J."/>
            <person name="Liang C."/>
            <person name="Chen C."/>
            <person name="Zhang W."/>
            <person name="Sun S."/>
            <person name="Liao Y."/>
            <person name="Zhang X."/>
            <person name="Yang L."/>
            <person name="Song C."/>
            <person name="Wang M."/>
            <person name="Shi J."/>
            <person name="Liu G."/>
            <person name="Liu J."/>
            <person name="Zhou H."/>
            <person name="Zhou W."/>
            <person name="Yu Q."/>
            <person name="An N."/>
            <person name="Chen Y."/>
            <person name="Cai Q."/>
            <person name="Wang B."/>
            <person name="Liu B."/>
            <person name="Min J."/>
            <person name="Huang Y."/>
            <person name="Wu H."/>
            <person name="Li Z."/>
            <person name="Zhang Y."/>
            <person name="Yin Y."/>
            <person name="Song W."/>
            <person name="Jiang J."/>
            <person name="Jackson S.A."/>
            <person name="Wing R.A."/>
            <person name="Wang J."/>
            <person name="Chen M."/>
        </authorList>
    </citation>
    <scope>NUCLEOTIDE SEQUENCE [LARGE SCALE GENOMIC DNA]</scope>
    <source>
        <strain evidence="2">cv. IRGC 101232</strain>
    </source>
</reference>
<feature type="region of interest" description="Disordered" evidence="1">
    <location>
        <begin position="20"/>
        <end position="42"/>
    </location>
</feature>
<evidence type="ECO:0000313" key="2">
    <source>
        <dbReference type="EnsemblPlants" id="OB06G30810.1"/>
    </source>
</evidence>
<dbReference type="EnsemblPlants" id="OB06G30810.1">
    <property type="protein sequence ID" value="OB06G30810.1"/>
    <property type="gene ID" value="OB06G30810"/>
</dbReference>
<dbReference type="Gramene" id="OB06G30810.1">
    <property type="protein sequence ID" value="OB06G30810.1"/>
    <property type="gene ID" value="OB06G30810"/>
</dbReference>
<reference evidence="2" key="2">
    <citation type="submission" date="2013-04" db="UniProtKB">
        <authorList>
            <consortium name="EnsemblPlants"/>
        </authorList>
    </citation>
    <scope>IDENTIFICATION</scope>
</reference>
<dbReference type="HOGENOM" id="CLU_2853342_0_0_1"/>